<dbReference type="GeneID" id="36951593"/>
<proteinExistence type="predicted"/>
<dbReference type="EMBL" id="MF276977">
    <property type="protein sequence ID" value="AWI68175.1"/>
    <property type="molecule type" value="Genomic_DNA"/>
</dbReference>
<evidence type="ECO:0000313" key="1">
    <source>
        <dbReference type="EMBL" id="AWI68175.1"/>
    </source>
</evidence>
<keyword evidence="1" id="KW-0934">Plastid</keyword>
<reference evidence="1" key="1">
    <citation type="journal article" date="2018" name="Am. J. Bot.">
        <title>Organellar phylogenomics inform systematics in the green algal family Hydrodictyaceae (Chlorophyceae) and provide clues to the complex evolutionary history of plastid genomes in the green algal tree of life.</title>
        <authorList>
            <person name="McManus H.A."/>
            <person name="Fucikova K."/>
            <person name="Lewis P.O."/>
            <person name="Lewis L.A."/>
            <person name="Karol K.G."/>
        </authorList>
    </citation>
    <scope>NUCLEOTIDE SEQUENCE</scope>
</reference>
<geneLocation type="chloroplast" evidence="1"/>
<name>A0A2U8GHL9_9CHLO</name>
<sequence length="110" mass="12840">MPKRKEGEAEAPTARSVALFALVAQSAIRCASGSVRTDAKKRRKQKLVESRSRVKSYSLIVTRYSLIINRYSLIVTRWFNFAWGFPYSQIKPFFYFQRVSLSITKLFFYI</sequence>
<accession>A0A2U8GHL9</accession>
<organism evidence="1">
    <name type="scientific">Pediastrum angulosum</name>
    <dbReference type="NCBI Taxonomy" id="271408"/>
    <lineage>
        <taxon>Eukaryota</taxon>
        <taxon>Viridiplantae</taxon>
        <taxon>Chlorophyta</taxon>
        <taxon>core chlorophytes</taxon>
        <taxon>Chlorophyceae</taxon>
        <taxon>CS clade</taxon>
        <taxon>Sphaeropleales</taxon>
        <taxon>Hydrodictyaceae</taxon>
        <taxon>Pediastrum</taxon>
    </lineage>
</organism>
<protein>
    <submittedName>
        <fullName evidence="1">Uncharacterized protein</fullName>
    </submittedName>
</protein>
<dbReference type="AlphaFoldDB" id="A0A2U8GHL9"/>
<keyword evidence="1" id="KW-0150">Chloroplast</keyword>
<dbReference type="RefSeq" id="YP_009491983.1">
    <property type="nucleotide sequence ID" value="NC_037919.1"/>
</dbReference>